<accession>A0A1R3I520</accession>
<keyword evidence="1" id="KW-0812">Transmembrane</keyword>
<feature type="transmembrane region" description="Helical" evidence="1">
    <location>
        <begin position="20"/>
        <end position="42"/>
    </location>
</feature>
<dbReference type="AlphaFoldDB" id="A0A1R3I520"/>
<gene>
    <name evidence="2" type="ORF">COLO4_25044</name>
</gene>
<dbReference type="Proteomes" id="UP000187203">
    <property type="component" value="Unassembled WGS sequence"/>
</dbReference>
<sequence>MMILKLFILLITERNESLFGWFLTFLVLAALAAAGLYGYIFYRYKLQSYMDSEVMAIMSDYMPLDNHQNNIEVRSEAQPLRQSSTV</sequence>
<keyword evidence="1" id="KW-1133">Transmembrane helix</keyword>
<proteinExistence type="predicted"/>
<dbReference type="EMBL" id="AWUE01018904">
    <property type="protein sequence ID" value="OMO77677.1"/>
    <property type="molecule type" value="Genomic_DNA"/>
</dbReference>
<keyword evidence="1" id="KW-0472">Membrane</keyword>
<dbReference type="OrthoDB" id="1650255at2759"/>
<evidence type="ECO:0000313" key="2">
    <source>
        <dbReference type="EMBL" id="OMO77677.1"/>
    </source>
</evidence>
<protein>
    <submittedName>
        <fullName evidence="2">Uncharacterized protein</fullName>
    </submittedName>
</protein>
<comment type="caution">
    <text evidence="2">The sequence shown here is derived from an EMBL/GenBank/DDBJ whole genome shotgun (WGS) entry which is preliminary data.</text>
</comment>
<reference evidence="3" key="1">
    <citation type="submission" date="2013-09" db="EMBL/GenBank/DDBJ databases">
        <title>Corchorus olitorius genome sequencing.</title>
        <authorList>
            <person name="Alam M."/>
            <person name="Haque M.S."/>
            <person name="Islam M.S."/>
            <person name="Emdad E.M."/>
            <person name="Islam M.M."/>
            <person name="Ahmed B."/>
            <person name="Halim A."/>
            <person name="Hossen Q.M.M."/>
            <person name="Hossain M.Z."/>
            <person name="Ahmed R."/>
            <person name="Khan M.M."/>
            <person name="Islam R."/>
            <person name="Rashid M.M."/>
            <person name="Khan S.A."/>
            <person name="Rahman M.S."/>
            <person name="Alam M."/>
            <person name="Yahiya A.S."/>
            <person name="Khan M.S."/>
            <person name="Azam M.S."/>
            <person name="Haque T."/>
            <person name="Lashkar M.Z.H."/>
            <person name="Akhand A.I."/>
            <person name="Morshed G."/>
            <person name="Roy S."/>
            <person name="Uddin K.S."/>
            <person name="Rabeya T."/>
            <person name="Hossain A.S."/>
            <person name="Chowdhury A."/>
            <person name="Snigdha A.R."/>
            <person name="Mortoza M.S."/>
            <person name="Matin S.A."/>
            <person name="Hoque S.M.E."/>
            <person name="Islam M.K."/>
            <person name="Roy D.K."/>
            <person name="Haider R."/>
            <person name="Moosa M.M."/>
            <person name="Elias S.M."/>
            <person name="Hasan A.M."/>
            <person name="Jahan S."/>
            <person name="Shafiuddin M."/>
            <person name="Mahmood N."/>
            <person name="Shommy N.S."/>
        </authorList>
    </citation>
    <scope>NUCLEOTIDE SEQUENCE [LARGE SCALE GENOMIC DNA]</scope>
    <source>
        <strain evidence="3">cv. O-4</strain>
    </source>
</reference>
<name>A0A1R3I520_9ROSI</name>
<evidence type="ECO:0000256" key="1">
    <source>
        <dbReference type="SAM" id="Phobius"/>
    </source>
</evidence>
<evidence type="ECO:0000313" key="3">
    <source>
        <dbReference type="Proteomes" id="UP000187203"/>
    </source>
</evidence>
<dbReference type="STRING" id="93759.A0A1R3I520"/>
<organism evidence="2 3">
    <name type="scientific">Corchorus olitorius</name>
    <dbReference type="NCBI Taxonomy" id="93759"/>
    <lineage>
        <taxon>Eukaryota</taxon>
        <taxon>Viridiplantae</taxon>
        <taxon>Streptophyta</taxon>
        <taxon>Embryophyta</taxon>
        <taxon>Tracheophyta</taxon>
        <taxon>Spermatophyta</taxon>
        <taxon>Magnoliopsida</taxon>
        <taxon>eudicotyledons</taxon>
        <taxon>Gunneridae</taxon>
        <taxon>Pentapetalae</taxon>
        <taxon>rosids</taxon>
        <taxon>malvids</taxon>
        <taxon>Malvales</taxon>
        <taxon>Malvaceae</taxon>
        <taxon>Grewioideae</taxon>
        <taxon>Apeibeae</taxon>
        <taxon>Corchorus</taxon>
    </lineage>
</organism>
<keyword evidence="3" id="KW-1185">Reference proteome</keyword>